<sequence>MGGFDFEWKGKIYSITTEGGHPCPTDEEEARALAEWRLSEEGIEWFGPVPTDWSKEHYLDDRYPWHRSKLHRIDVDDPDADKEPYINWFDYVECEYGCGKHFYITRGTHTCSYCNGPCCRECAKDKLTKCSTEGCDEWNCKGRGVVAPPSVNGNWGHYQPCNGGNKQRCHNCNRECAHCGVSGSDKKMSRCSKCKFSFYCNRDCQKGDYKHHKRNVCMAVENHQELQKGRFFTRRLNMYE</sequence>
<evidence type="ECO:0000256" key="3">
    <source>
        <dbReference type="ARBA" id="ARBA00022833"/>
    </source>
</evidence>
<dbReference type="InterPro" id="IPR002893">
    <property type="entry name" value="Znf_MYND"/>
</dbReference>
<protein>
    <recommendedName>
        <fullName evidence="5">MYND-type domain-containing protein</fullName>
    </recommendedName>
</protein>
<evidence type="ECO:0000256" key="2">
    <source>
        <dbReference type="ARBA" id="ARBA00022771"/>
    </source>
</evidence>
<dbReference type="GO" id="GO:0008270">
    <property type="term" value="F:zinc ion binding"/>
    <property type="evidence" value="ECO:0007669"/>
    <property type="project" value="UniProtKB-KW"/>
</dbReference>
<organism evidence="6">
    <name type="scientific">Skeletonema marinoi</name>
    <dbReference type="NCBI Taxonomy" id="267567"/>
    <lineage>
        <taxon>Eukaryota</taxon>
        <taxon>Sar</taxon>
        <taxon>Stramenopiles</taxon>
        <taxon>Ochrophyta</taxon>
        <taxon>Bacillariophyta</taxon>
        <taxon>Coscinodiscophyceae</taxon>
        <taxon>Thalassiosirophycidae</taxon>
        <taxon>Thalassiosirales</taxon>
        <taxon>Skeletonemataceae</taxon>
        <taxon>Skeletonema</taxon>
        <taxon>Skeletonema marinoi-dohrnii complex</taxon>
    </lineage>
</organism>
<evidence type="ECO:0000256" key="1">
    <source>
        <dbReference type="ARBA" id="ARBA00022723"/>
    </source>
</evidence>
<accession>A0A7S1CRP2</accession>
<gene>
    <name evidence="6" type="ORF">SMAR1040_LOCUS315</name>
</gene>
<name>A0A7S1CRP2_9STRA</name>
<dbReference type="Gene3D" id="6.10.140.2220">
    <property type="match status" value="1"/>
</dbReference>
<feature type="domain" description="MYND-type" evidence="5">
    <location>
        <begin position="169"/>
        <end position="217"/>
    </location>
</feature>
<dbReference type="AlphaFoldDB" id="A0A7S1CRP2"/>
<dbReference type="EMBL" id="HBFU01000501">
    <property type="protein sequence ID" value="CAD8926368.1"/>
    <property type="molecule type" value="Transcribed_RNA"/>
</dbReference>
<keyword evidence="3" id="KW-0862">Zinc</keyword>
<evidence type="ECO:0000313" key="6">
    <source>
        <dbReference type="EMBL" id="CAD8926368.1"/>
    </source>
</evidence>
<dbReference type="PROSITE" id="PS01360">
    <property type="entry name" value="ZF_MYND_1"/>
    <property type="match status" value="1"/>
</dbReference>
<evidence type="ECO:0000259" key="5">
    <source>
        <dbReference type="PROSITE" id="PS50865"/>
    </source>
</evidence>
<dbReference type="SUPFAM" id="SSF144232">
    <property type="entry name" value="HIT/MYND zinc finger-like"/>
    <property type="match status" value="1"/>
</dbReference>
<keyword evidence="2 4" id="KW-0863">Zinc-finger</keyword>
<proteinExistence type="predicted"/>
<reference evidence="6" key="1">
    <citation type="submission" date="2021-01" db="EMBL/GenBank/DDBJ databases">
        <authorList>
            <person name="Corre E."/>
            <person name="Pelletier E."/>
            <person name="Niang G."/>
            <person name="Scheremetjew M."/>
            <person name="Finn R."/>
            <person name="Kale V."/>
            <person name="Holt S."/>
            <person name="Cochrane G."/>
            <person name="Meng A."/>
            <person name="Brown T."/>
            <person name="Cohen L."/>
        </authorList>
    </citation>
    <scope>NUCLEOTIDE SEQUENCE</scope>
    <source>
        <strain evidence="6">FE60</strain>
    </source>
</reference>
<dbReference type="PROSITE" id="PS50865">
    <property type="entry name" value="ZF_MYND_2"/>
    <property type="match status" value="1"/>
</dbReference>
<keyword evidence="1" id="KW-0479">Metal-binding</keyword>
<evidence type="ECO:0000256" key="4">
    <source>
        <dbReference type="PROSITE-ProRule" id="PRU00134"/>
    </source>
</evidence>
<dbReference type="Pfam" id="PF01753">
    <property type="entry name" value="zf-MYND"/>
    <property type="match status" value="1"/>
</dbReference>